<dbReference type="EMBL" id="ML179654">
    <property type="protein sequence ID" value="THU83574.1"/>
    <property type="molecule type" value="Genomic_DNA"/>
</dbReference>
<evidence type="ECO:0000313" key="1">
    <source>
        <dbReference type="EMBL" id="THU83574.1"/>
    </source>
</evidence>
<evidence type="ECO:0000313" key="2">
    <source>
        <dbReference type="Proteomes" id="UP000297245"/>
    </source>
</evidence>
<dbReference type="AlphaFoldDB" id="A0A4S8L4R9"/>
<gene>
    <name evidence="1" type="ORF">K435DRAFT_971506</name>
</gene>
<name>A0A4S8L4R9_DENBC</name>
<reference evidence="1 2" key="1">
    <citation type="journal article" date="2019" name="Nat. Ecol. Evol.">
        <title>Megaphylogeny resolves global patterns of mushroom evolution.</title>
        <authorList>
            <person name="Varga T."/>
            <person name="Krizsan K."/>
            <person name="Foldi C."/>
            <person name="Dima B."/>
            <person name="Sanchez-Garcia M."/>
            <person name="Sanchez-Ramirez S."/>
            <person name="Szollosi G.J."/>
            <person name="Szarkandi J.G."/>
            <person name="Papp V."/>
            <person name="Albert L."/>
            <person name="Andreopoulos W."/>
            <person name="Angelini C."/>
            <person name="Antonin V."/>
            <person name="Barry K.W."/>
            <person name="Bougher N.L."/>
            <person name="Buchanan P."/>
            <person name="Buyck B."/>
            <person name="Bense V."/>
            <person name="Catcheside P."/>
            <person name="Chovatia M."/>
            <person name="Cooper J."/>
            <person name="Damon W."/>
            <person name="Desjardin D."/>
            <person name="Finy P."/>
            <person name="Geml J."/>
            <person name="Haridas S."/>
            <person name="Hughes K."/>
            <person name="Justo A."/>
            <person name="Karasinski D."/>
            <person name="Kautmanova I."/>
            <person name="Kiss B."/>
            <person name="Kocsube S."/>
            <person name="Kotiranta H."/>
            <person name="LaButti K.M."/>
            <person name="Lechner B.E."/>
            <person name="Liimatainen K."/>
            <person name="Lipzen A."/>
            <person name="Lukacs Z."/>
            <person name="Mihaltcheva S."/>
            <person name="Morgado L.N."/>
            <person name="Niskanen T."/>
            <person name="Noordeloos M.E."/>
            <person name="Ohm R.A."/>
            <person name="Ortiz-Santana B."/>
            <person name="Ovrebo C."/>
            <person name="Racz N."/>
            <person name="Riley R."/>
            <person name="Savchenko A."/>
            <person name="Shiryaev A."/>
            <person name="Soop K."/>
            <person name="Spirin V."/>
            <person name="Szebenyi C."/>
            <person name="Tomsovsky M."/>
            <person name="Tulloss R.E."/>
            <person name="Uehling J."/>
            <person name="Grigoriev I.V."/>
            <person name="Vagvolgyi C."/>
            <person name="Papp T."/>
            <person name="Martin F.M."/>
            <person name="Miettinen O."/>
            <person name="Hibbett D.S."/>
            <person name="Nagy L.G."/>
        </authorList>
    </citation>
    <scope>NUCLEOTIDE SEQUENCE [LARGE SCALE GENOMIC DNA]</scope>
    <source>
        <strain evidence="1 2">CBS 962.96</strain>
    </source>
</reference>
<proteinExistence type="predicted"/>
<accession>A0A4S8L4R9</accession>
<dbReference type="Proteomes" id="UP000297245">
    <property type="component" value="Unassembled WGS sequence"/>
</dbReference>
<feature type="non-terminal residue" evidence="1">
    <location>
        <position position="110"/>
    </location>
</feature>
<sequence>MRIVKTSDFRMLPDKTKRSVGSCFTTYVRVQPAFPSISNLPFCSFPTRLSISCFQPAFPFFFQLAFPFVSQSTLRLWLIWNRQRRWEGTGAGFGVKKFTYLRDKHTEMYL</sequence>
<keyword evidence="2" id="KW-1185">Reference proteome</keyword>
<protein>
    <submittedName>
        <fullName evidence="1">Uncharacterized protein</fullName>
    </submittedName>
</protein>
<organism evidence="1 2">
    <name type="scientific">Dendrothele bispora (strain CBS 962.96)</name>
    <dbReference type="NCBI Taxonomy" id="1314807"/>
    <lineage>
        <taxon>Eukaryota</taxon>
        <taxon>Fungi</taxon>
        <taxon>Dikarya</taxon>
        <taxon>Basidiomycota</taxon>
        <taxon>Agaricomycotina</taxon>
        <taxon>Agaricomycetes</taxon>
        <taxon>Agaricomycetidae</taxon>
        <taxon>Agaricales</taxon>
        <taxon>Agaricales incertae sedis</taxon>
        <taxon>Dendrothele</taxon>
    </lineage>
</organism>